<dbReference type="PANTHER" id="PTHR48079:SF6">
    <property type="entry name" value="NAD(P)-BINDING DOMAIN-CONTAINING PROTEIN-RELATED"/>
    <property type="match status" value="1"/>
</dbReference>
<dbReference type="Proteomes" id="UP001235513">
    <property type="component" value="Unassembled WGS sequence"/>
</dbReference>
<evidence type="ECO:0000313" key="2">
    <source>
        <dbReference type="EMBL" id="MDP9959989.1"/>
    </source>
</evidence>
<dbReference type="InterPro" id="IPR036291">
    <property type="entry name" value="NAD(P)-bd_dom_sf"/>
</dbReference>
<protein>
    <submittedName>
        <fullName evidence="2">Nucleoside-diphosphate-sugar epimerase</fullName>
    </submittedName>
</protein>
<sequence length="332" mass="37328">MKKVFVTGATGLLGANTIIKLLQYDYSVTALVRKKSSWMGEENENFRLIEGDLFSDISEHLQDVDAVIHIAAETSQDLLHYEDYKKTNYDAVVHLFAQAGAAGTGRFLFVSTANTLGYGNSAGWGNEEALQLYPFTHSYYAQSKLETENYLLQQNTETKVVIVNPTFMIGAYDRKPSSGKIIFWAWKKKFVFYPKGGKNFVHAEDVAEGIIKAVEKGKNGEKYLLANENLTYKEFFGKINTITGKTPVMIPIPDAGLAMLGMIGDVLRKLKIKTSLSSPNMKALRINNFYSNRKSSEELGIQYQPIDKALEDAIRFFERKNNEVRVGRPKES</sequence>
<organism evidence="2 3">
    <name type="scientific">Chryseobacterium lathyri</name>
    <dbReference type="NCBI Taxonomy" id="395933"/>
    <lineage>
        <taxon>Bacteria</taxon>
        <taxon>Pseudomonadati</taxon>
        <taxon>Bacteroidota</taxon>
        <taxon>Flavobacteriia</taxon>
        <taxon>Flavobacteriales</taxon>
        <taxon>Weeksellaceae</taxon>
        <taxon>Chryseobacterium group</taxon>
        <taxon>Chryseobacterium</taxon>
    </lineage>
</organism>
<dbReference type="EMBL" id="JAUSRL010000002">
    <property type="protein sequence ID" value="MDP9959989.1"/>
    <property type="molecule type" value="Genomic_DNA"/>
</dbReference>
<dbReference type="PANTHER" id="PTHR48079">
    <property type="entry name" value="PROTEIN YEEZ"/>
    <property type="match status" value="1"/>
</dbReference>
<evidence type="ECO:0000313" key="3">
    <source>
        <dbReference type="Proteomes" id="UP001235513"/>
    </source>
</evidence>
<dbReference type="RefSeq" id="WP_306843075.1">
    <property type="nucleotide sequence ID" value="NZ_JAUSRL010000002.1"/>
</dbReference>
<dbReference type="InterPro" id="IPR051783">
    <property type="entry name" value="NAD(P)-dependent_oxidoreduct"/>
</dbReference>
<keyword evidence="3" id="KW-1185">Reference proteome</keyword>
<comment type="caution">
    <text evidence="2">The sequence shown here is derived from an EMBL/GenBank/DDBJ whole genome shotgun (WGS) entry which is preliminary data.</text>
</comment>
<reference evidence="2 3" key="1">
    <citation type="submission" date="2023-07" db="EMBL/GenBank/DDBJ databases">
        <title>Sorghum-associated microbial communities from plants grown in Nebraska, USA.</title>
        <authorList>
            <person name="Schachtman D."/>
        </authorList>
    </citation>
    <scope>NUCLEOTIDE SEQUENCE [LARGE SCALE GENOMIC DNA]</scope>
    <source>
        <strain evidence="2 3">CC351</strain>
    </source>
</reference>
<feature type="domain" description="NAD-dependent epimerase/dehydratase" evidence="1">
    <location>
        <begin position="4"/>
        <end position="224"/>
    </location>
</feature>
<dbReference type="Pfam" id="PF01370">
    <property type="entry name" value="Epimerase"/>
    <property type="match status" value="1"/>
</dbReference>
<dbReference type="SUPFAM" id="SSF51735">
    <property type="entry name" value="NAD(P)-binding Rossmann-fold domains"/>
    <property type="match status" value="1"/>
</dbReference>
<dbReference type="Gene3D" id="3.40.50.720">
    <property type="entry name" value="NAD(P)-binding Rossmann-like Domain"/>
    <property type="match status" value="1"/>
</dbReference>
<accession>A0ABT9SKS1</accession>
<gene>
    <name evidence="2" type="ORF">J2T04_001868</name>
</gene>
<proteinExistence type="predicted"/>
<evidence type="ECO:0000259" key="1">
    <source>
        <dbReference type="Pfam" id="PF01370"/>
    </source>
</evidence>
<dbReference type="InterPro" id="IPR001509">
    <property type="entry name" value="Epimerase_deHydtase"/>
</dbReference>
<name>A0ABT9SKS1_9FLAO</name>